<dbReference type="Proteomes" id="UP001281003">
    <property type="component" value="Unassembled WGS sequence"/>
</dbReference>
<keyword evidence="3" id="KW-1185">Reference proteome</keyword>
<reference evidence="2" key="1">
    <citation type="journal article" date="2023" name="Mol. Phylogenet. Evol.">
        <title>Genome-scale phylogeny and comparative genomics of the fungal order Sordariales.</title>
        <authorList>
            <person name="Hensen N."/>
            <person name="Bonometti L."/>
            <person name="Westerberg I."/>
            <person name="Brannstrom I.O."/>
            <person name="Guillou S."/>
            <person name="Cros-Aarteil S."/>
            <person name="Calhoun S."/>
            <person name="Haridas S."/>
            <person name="Kuo A."/>
            <person name="Mondo S."/>
            <person name="Pangilinan J."/>
            <person name="Riley R."/>
            <person name="LaButti K."/>
            <person name="Andreopoulos B."/>
            <person name="Lipzen A."/>
            <person name="Chen C."/>
            <person name="Yan M."/>
            <person name="Daum C."/>
            <person name="Ng V."/>
            <person name="Clum A."/>
            <person name="Steindorff A."/>
            <person name="Ohm R.A."/>
            <person name="Martin F."/>
            <person name="Silar P."/>
            <person name="Natvig D.O."/>
            <person name="Lalanne C."/>
            <person name="Gautier V."/>
            <person name="Ament-Velasquez S.L."/>
            <person name="Kruys A."/>
            <person name="Hutchinson M.I."/>
            <person name="Powell A.J."/>
            <person name="Barry K."/>
            <person name="Miller A.N."/>
            <person name="Grigoriev I.V."/>
            <person name="Debuchy R."/>
            <person name="Gladieux P."/>
            <person name="Hiltunen Thoren M."/>
            <person name="Johannesson H."/>
        </authorList>
    </citation>
    <scope>NUCLEOTIDE SEQUENCE</scope>
    <source>
        <strain evidence="2">FGSC 1904</strain>
    </source>
</reference>
<protein>
    <submittedName>
        <fullName evidence="2">Uncharacterized protein</fullName>
    </submittedName>
</protein>
<reference evidence="2" key="2">
    <citation type="submission" date="2023-07" db="EMBL/GenBank/DDBJ databases">
        <authorList>
            <consortium name="Lawrence Berkeley National Laboratory"/>
            <person name="Haridas S."/>
            <person name="Hensen N."/>
            <person name="Bonometti L."/>
            <person name="Westerberg I."/>
            <person name="Brannstrom I.O."/>
            <person name="Guillou S."/>
            <person name="Cros-Aarteil S."/>
            <person name="Calhoun S."/>
            <person name="Kuo A."/>
            <person name="Mondo S."/>
            <person name="Pangilinan J."/>
            <person name="Riley R."/>
            <person name="LaButti K."/>
            <person name="Andreopoulos B."/>
            <person name="Lipzen A."/>
            <person name="Chen C."/>
            <person name="Yanf M."/>
            <person name="Daum C."/>
            <person name="Ng V."/>
            <person name="Clum A."/>
            <person name="Steindorff A."/>
            <person name="Ohm R."/>
            <person name="Martin F."/>
            <person name="Silar P."/>
            <person name="Natvig D."/>
            <person name="Lalanne C."/>
            <person name="Gautier V."/>
            <person name="Ament-velasquez S.L."/>
            <person name="Kruys A."/>
            <person name="Hutchinson M.I."/>
            <person name="Powell A.J."/>
            <person name="Barry K."/>
            <person name="Miller A.N."/>
            <person name="Grigoriev I.V."/>
            <person name="Debuchy R."/>
            <person name="Gladieux P."/>
            <person name="Thoren M.H."/>
            <person name="Johannesson H."/>
        </authorList>
    </citation>
    <scope>NUCLEOTIDE SEQUENCE</scope>
    <source>
        <strain evidence="2">FGSC 1904</strain>
    </source>
</reference>
<feature type="transmembrane region" description="Helical" evidence="1">
    <location>
        <begin position="6"/>
        <end position="22"/>
    </location>
</feature>
<keyword evidence="1" id="KW-0812">Transmembrane</keyword>
<dbReference type="EMBL" id="JAUTDP010000012">
    <property type="protein sequence ID" value="KAK3391996.1"/>
    <property type="molecule type" value="Genomic_DNA"/>
</dbReference>
<name>A0AAE0P290_SORBR</name>
<accession>A0AAE0P290</accession>
<evidence type="ECO:0000256" key="1">
    <source>
        <dbReference type="SAM" id="Phobius"/>
    </source>
</evidence>
<evidence type="ECO:0000313" key="2">
    <source>
        <dbReference type="EMBL" id="KAK3391996.1"/>
    </source>
</evidence>
<gene>
    <name evidence="2" type="ORF">B0T20DRAFT_422770</name>
</gene>
<keyword evidence="1" id="KW-1133">Transmembrane helix</keyword>
<evidence type="ECO:0000313" key="3">
    <source>
        <dbReference type="Proteomes" id="UP001281003"/>
    </source>
</evidence>
<keyword evidence="1" id="KW-0472">Membrane</keyword>
<comment type="caution">
    <text evidence="2">The sequence shown here is derived from an EMBL/GenBank/DDBJ whole genome shotgun (WGS) entry which is preliminary data.</text>
</comment>
<sequence>MDSVVLRVFPTMFIPFLVFVLHRSMAKRPTPILPAIWVAKQLSAMMTRQYQDYRQLRSHLEELLSNCHHQSITAPSTLTI</sequence>
<dbReference type="AlphaFoldDB" id="A0AAE0P290"/>
<organism evidence="2 3">
    <name type="scientific">Sordaria brevicollis</name>
    <dbReference type="NCBI Taxonomy" id="83679"/>
    <lineage>
        <taxon>Eukaryota</taxon>
        <taxon>Fungi</taxon>
        <taxon>Dikarya</taxon>
        <taxon>Ascomycota</taxon>
        <taxon>Pezizomycotina</taxon>
        <taxon>Sordariomycetes</taxon>
        <taxon>Sordariomycetidae</taxon>
        <taxon>Sordariales</taxon>
        <taxon>Sordariaceae</taxon>
        <taxon>Sordaria</taxon>
    </lineage>
</organism>
<proteinExistence type="predicted"/>